<evidence type="ECO:0000313" key="1">
    <source>
        <dbReference type="EMBL" id="MCW1883179.1"/>
    </source>
</evidence>
<organism evidence="1 2">
    <name type="scientific">Luteolibacter flavescens</name>
    <dbReference type="NCBI Taxonomy" id="1859460"/>
    <lineage>
        <taxon>Bacteria</taxon>
        <taxon>Pseudomonadati</taxon>
        <taxon>Verrucomicrobiota</taxon>
        <taxon>Verrucomicrobiia</taxon>
        <taxon>Verrucomicrobiales</taxon>
        <taxon>Verrucomicrobiaceae</taxon>
        <taxon>Luteolibacter</taxon>
    </lineage>
</organism>
<dbReference type="RefSeq" id="WP_264499142.1">
    <property type="nucleotide sequence ID" value="NZ_JAPDDS010000001.1"/>
</dbReference>
<protein>
    <submittedName>
        <fullName evidence="1">Uncharacterized protein</fullName>
    </submittedName>
</protein>
<evidence type="ECO:0000313" key="2">
    <source>
        <dbReference type="Proteomes" id="UP001207930"/>
    </source>
</evidence>
<gene>
    <name evidence="1" type="ORF">OKA04_00460</name>
</gene>
<comment type="caution">
    <text evidence="1">The sequence shown here is derived from an EMBL/GenBank/DDBJ whole genome shotgun (WGS) entry which is preliminary data.</text>
</comment>
<reference evidence="1 2" key="1">
    <citation type="submission" date="2022-10" db="EMBL/GenBank/DDBJ databases">
        <title>Luteolibacter flavescens strain MCCC 1K03193, whole genome shotgun sequencing project.</title>
        <authorList>
            <person name="Zhao G."/>
            <person name="Shen L."/>
        </authorList>
    </citation>
    <scope>NUCLEOTIDE SEQUENCE [LARGE SCALE GENOMIC DNA]</scope>
    <source>
        <strain evidence="1 2">MCCC 1K03193</strain>
    </source>
</reference>
<name>A0ABT3FHY5_9BACT</name>
<sequence length="402" mass="45003">MPALKRYQTFFLMLLAGIVVLGFVFNTTVNPFRVTPMPWSSKKLDRYRDIENDWNRTSKAGLVRSGTWDAAMFGSSRVDIGLDPNHHVFNGLHCVNLGLNAGLLVENHAMFRYYMQKQNPRLVVLAIDAGDLTSPLPDKKKKKVADFALSPLDPKANPLERELRYHAGISTLAASFTTVGRAIRGEVADHTPQGFRRDAEFPENQRKLISSLYLSTTYRLAQARIAHDGLSEGKMEMLREIVAECRKADARLVIFYTPNHVLFQLAFRELGDVDCYFERDRRALADLAAEANAANPSAAPIEVWDFLDGHPLNAPPLPAAGDTTSHLPNWLDLFHATPEIGKEMLDRIDGGGTYGERLTPEGIPARIAKVRADLEAYAARYPEDLDFLRQSLSKFQSPPLEK</sequence>
<dbReference type="EMBL" id="JAPDDS010000001">
    <property type="protein sequence ID" value="MCW1883179.1"/>
    <property type="molecule type" value="Genomic_DNA"/>
</dbReference>
<keyword evidence="2" id="KW-1185">Reference proteome</keyword>
<accession>A0ABT3FHY5</accession>
<dbReference type="Proteomes" id="UP001207930">
    <property type="component" value="Unassembled WGS sequence"/>
</dbReference>
<proteinExistence type="predicted"/>